<gene>
    <name evidence="3" type="ORF">FNV43_RR13805</name>
</gene>
<dbReference type="GO" id="GO:0016747">
    <property type="term" value="F:acyltransferase activity, transferring groups other than amino-acyl groups"/>
    <property type="evidence" value="ECO:0007669"/>
    <property type="project" value="UniProtKB-ARBA"/>
</dbReference>
<keyword evidence="4" id="KW-1185">Reference proteome</keyword>
<dbReference type="PANTHER" id="PTHR31625">
    <property type="match status" value="1"/>
</dbReference>
<evidence type="ECO:0000313" key="3">
    <source>
        <dbReference type="EMBL" id="KAF3444115.1"/>
    </source>
</evidence>
<dbReference type="AlphaFoldDB" id="A0A8K0H1V7"/>
<dbReference type="Gene3D" id="3.30.559.10">
    <property type="entry name" value="Chloramphenicol acetyltransferase-like domain"/>
    <property type="match status" value="1"/>
</dbReference>
<protein>
    <submittedName>
        <fullName evidence="3">Uncharacterized protein</fullName>
    </submittedName>
</protein>
<dbReference type="Pfam" id="PF02458">
    <property type="entry name" value="Transferase"/>
    <property type="match status" value="1"/>
</dbReference>
<accession>A0A8K0H1V7</accession>
<keyword evidence="1" id="KW-0808">Transferase</keyword>
<evidence type="ECO:0000256" key="1">
    <source>
        <dbReference type="ARBA" id="ARBA00022679"/>
    </source>
</evidence>
<dbReference type="InterPro" id="IPR051504">
    <property type="entry name" value="Plant_metabolite_acyltrans"/>
</dbReference>
<dbReference type="Proteomes" id="UP000796880">
    <property type="component" value="Unassembled WGS sequence"/>
</dbReference>
<evidence type="ECO:0000313" key="4">
    <source>
        <dbReference type="Proteomes" id="UP000796880"/>
    </source>
</evidence>
<proteinExistence type="predicted"/>
<name>A0A8K0H1V7_9ROSA</name>
<sequence>MKTSFLLPVDCQFHLTPSITSAYFGNCIIVYKADAMTKGILGEDGVVSAVQTMNDASREMDNPEDVLRGARSLASLFKSGKSSTKPKIRFGFAGSNRFEEYGTDFGWGRPKKAEMIRSYREGIYCMISSINGYGGVQVGLVLEKGKMEAFVSEFAKEQLTPIYDRKVIEDPAQLEATYLDVLLKDGVPNSRSLKLMEVAPAPPG</sequence>
<dbReference type="OrthoDB" id="1862401at2759"/>
<organism evidence="3 4">
    <name type="scientific">Rhamnella rubrinervis</name>
    <dbReference type="NCBI Taxonomy" id="2594499"/>
    <lineage>
        <taxon>Eukaryota</taxon>
        <taxon>Viridiplantae</taxon>
        <taxon>Streptophyta</taxon>
        <taxon>Embryophyta</taxon>
        <taxon>Tracheophyta</taxon>
        <taxon>Spermatophyta</taxon>
        <taxon>Magnoliopsida</taxon>
        <taxon>eudicotyledons</taxon>
        <taxon>Gunneridae</taxon>
        <taxon>Pentapetalae</taxon>
        <taxon>rosids</taxon>
        <taxon>fabids</taxon>
        <taxon>Rosales</taxon>
        <taxon>Rhamnaceae</taxon>
        <taxon>rhamnoid group</taxon>
        <taxon>Rhamneae</taxon>
        <taxon>Rhamnella</taxon>
    </lineage>
</organism>
<reference evidence="3" key="1">
    <citation type="submission" date="2020-03" db="EMBL/GenBank/DDBJ databases">
        <title>A high-quality chromosome-level genome assembly of a woody plant with both climbing and erect habits, Rhamnella rubrinervis.</title>
        <authorList>
            <person name="Lu Z."/>
            <person name="Yang Y."/>
            <person name="Zhu X."/>
            <person name="Sun Y."/>
        </authorList>
    </citation>
    <scope>NUCLEOTIDE SEQUENCE</scope>
    <source>
        <strain evidence="3">BYM</strain>
        <tissue evidence="3">Leaf</tissue>
    </source>
</reference>
<keyword evidence="2" id="KW-0012">Acyltransferase</keyword>
<dbReference type="InterPro" id="IPR023213">
    <property type="entry name" value="CAT-like_dom_sf"/>
</dbReference>
<dbReference type="EMBL" id="VOIH02000006">
    <property type="protein sequence ID" value="KAF3444115.1"/>
    <property type="molecule type" value="Genomic_DNA"/>
</dbReference>
<comment type="caution">
    <text evidence="3">The sequence shown here is derived from an EMBL/GenBank/DDBJ whole genome shotgun (WGS) entry which is preliminary data.</text>
</comment>
<evidence type="ECO:0000256" key="2">
    <source>
        <dbReference type="ARBA" id="ARBA00023315"/>
    </source>
</evidence>